<dbReference type="InterPro" id="IPR038233">
    <property type="entry name" value="Colicin_D/E5_nuclease"/>
</dbReference>
<reference evidence="3 4" key="1">
    <citation type="submission" date="2019-05" db="EMBL/GenBank/DDBJ databases">
        <title>Genomes sequences of two Nocardia cyriacigeorgica environmental isolates, type strains Nocardia asteroides ATCC 19247 and Nocardia cyriacigeorgica DSM 44484.</title>
        <authorList>
            <person name="Vautrin F."/>
            <person name="Bergeron E."/>
            <person name="Dubost A."/>
            <person name="Abrouk D."/>
            <person name="Rodriguez Nava V."/>
            <person name="Pujic P."/>
        </authorList>
    </citation>
    <scope>NUCLEOTIDE SEQUENCE [LARGE SCALE GENOMIC DNA]</scope>
    <source>
        <strain evidence="3 4">EML 1456</strain>
    </source>
</reference>
<dbReference type="RefSeq" id="WP_138457440.1">
    <property type="nucleotide sequence ID" value="NZ_VBUU01000022.1"/>
</dbReference>
<feature type="domain" description="Colicin D C-terminal" evidence="2">
    <location>
        <begin position="280"/>
        <end position="362"/>
    </location>
</feature>
<comment type="caution">
    <text evidence="3">The sequence shown here is derived from an EMBL/GenBank/DDBJ whole genome shotgun (WGS) entry which is preliminary data.</text>
</comment>
<name>A0A5R8PAG4_9NOCA</name>
<accession>A0A5R8PAG4</accession>
<organism evidence="3 4">
    <name type="scientific">Nocardia cyriacigeorgica</name>
    <dbReference type="NCBI Taxonomy" id="135487"/>
    <lineage>
        <taxon>Bacteria</taxon>
        <taxon>Bacillati</taxon>
        <taxon>Actinomycetota</taxon>
        <taxon>Actinomycetes</taxon>
        <taxon>Mycobacteriales</taxon>
        <taxon>Nocardiaceae</taxon>
        <taxon>Nocardia</taxon>
    </lineage>
</organism>
<evidence type="ECO:0000313" key="3">
    <source>
        <dbReference type="EMBL" id="TLG04687.1"/>
    </source>
</evidence>
<protein>
    <recommendedName>
        <fullName evidence="2">Colicin D C-terminal domain-containing protein</fullName>
    </recommendedName>
</protein>
<evidence type="ECO:0000256" key="1">
    <source>
        <dbReference type="SAM" id="MobiDB-lite"/>
    </source>
</evidence>
<gene>
    <name evidence="3" type="ORF">FEK35_19855</name>
</gene>
<dbReference type="AlphaFoldDB" id="A0A5R8PAG4"/>
<sequence length="372" mass="39527">MLCTTTHASFNKRGTTTHFPTTTQEAGARSHYPPTPLLPARTTCPEPPPSAGGPGKGLIDDGFELASKAGIPIPDGDPDKLLAAAGVWEALKTSNGVHYLPAKLEQIAQSFETVTASDVQYIDEDIREMKTAAEDLIVTIGDLAQSCRDQKAAIDDLRKRLEGILIDLGVALGTELVETVVLGAIAGALTVGYGAAAVTAYKTGKIADKVRDYAKIITDAVRASTLKSFVAVAKPLGVSEKNMQRIIDLVKKRGDDIKNPVGPGVKTIDGKPLITDRKQIEAKYKHAQDFGVTDPRGKDGFANFEGAVKKHVEDPETLHIDGTYRGNPAILNYNPKTGLVVVQSPTGEFVSGWKLSQAQADNVLHQGKLGGG</sequence>
<dbReference type="EMBL" id="VBUU01000022">
    <property type="protein sequence ID" value="TLG04687.1"/>
    <property type="molecule type" value="Genomic_DNA"/>
</dbReference>
<dbReference type="Proteomes" id="UP000308349">
    <property type="component" value="Unassembled WGS sequence"/>
</dbReference>
<dbReference type="Pfam" id="PF11429">
    <property type="entry name" value="Colicin_D"/>
    <property type="match status" value="1"/>
</dbReference>
<dbReference type="SUPFAM" id="SSF102824">
    <property type="entry name" value="Colicin D/E5 nuclease domain"/>
    <property type="match status" value="1"/>
</dbReference>
<evidence type="ECO:0000259" key="2">
    <source>
        <dbReference type="Pfam" id="PF11429"/>
    </source>
</evidence>
<dbReference type="GO" id="GO:0004540">
    <property type="term" value="F:RNA nuclease activity"/>
    <property type="evidence" value="ECO:0007669"/>
    <property type="project" value="InterPro"/>
</dbReference>
<dbReference type="OrthoDB" id="4510823at2"/>
<feature type="region of interest" description="Disordered" evidence="1">
    <location>
        <begin position="1"/>
        <end position="31"/>
    </location>
</feature>
<dbReference type="Gene3D" id="3.10.450.200">
    <property type="match status" value="1"/>
</dbReference>
<evidence type="ECO:0000313" key="4">
    <source>
        <dbReference type="Proteomes" id="UP000308349"/>
    </source>
</evidence>
<dbReference type="InterPro" id="IPR037178">
    <property type="entry name" value="ColicinD_C_sf"/>
</dbReference>
<dbReference type="InterPro" id="IPR024440">
    <property type="entry name" value="ColicinD_C"/>
</dbReference>
<proteinExistence type="predicted"/>
<feature type="compositionally biased region" description="Polar residues" evidence="1">
    <location>
        <begin position="1"/>
        <end position="25"/>
    </location>
</feature>